<gene>
    <name evidence="2" type="ORF">KL86DES1_10415</name>
</gene>
<dbReference type="EMBL" id="FMJC01000001">
    <property type="protein sequence ID" value="SCM70451.1"/>
    <property type="molecule type" value="Genomic_DNA"/>
</dbReference>
<organism evidence="2">
    <name type="scientific">uncultured Desulfovibrio sp</name>
    <dbReference type="NCBI Taxonomy" id="167968"/>
    <lineage>
        <taxon>Bacteria</taxon>
        <taxon>Pseudomonadati</taxon>
        <taxon>Thermodesulfobacteriota</taxon>
        <taxon>Desulfovibrionia</taxon>
        <taxon>Desulfovibrionales</taxon>
        <taxon>Desulfovibrionaceae</taxon>
        <taxon>Desulfovibrio</taxon>
        <taxon>environmental samples</taxon>
    </lineage>
</organism>
<feature type="compositionally biased region" description="Basic residues" evidence="1">
    <location>
        <begin position="10"/>
        <end position="26"/>
    </location>
</feature>
<evidence type="ECO:0000256" key="1">
    <source>
        <dbReference type="SAM" id="MobiDB-lite"/>
    </source>
</evidence>
<name>A0A212KYR4_9BACT</name>
<feature type="region of interest" description="Disordered" evidence="1">
    <location>
        <begin position="1"/>
        <end position="37"/>
    </location>
</feature>
<proteinExistence type="predicted"/>
<sequence length="95" mass="10771">MPCQHERRGAAHKKGAARRCRSPRRASHGEDSQAPGTAWAVWNDAQAVIREALTKEPLGNALVFRLTRRELFLRQEWTLPSPTVSKKVKQGRQTE</sequence>
<dbReference type="AlphaFoldDB" id="A0A212KYR4"/>
<protein>
    <submittedName>
        <fullName evidence="2">Uncharacterized protein</fullName>
    </submittedName>
</protein>
<reference evidence="2" key="1">
    <citation type="submission" date="2016-08" db="EMBL/GenBank/DDBJ databases">
        <authorList>
            <person name="Seilhamer J.J."/>
        </authorList>
    </citation>
    <scope>NUCLEOTIDE SEQUENCE</scope>
    <source>
        <strain evidence="2">86-1</strain>
    </source>
</reference>
<evidence type="ECO:0000313" key="2">
    <source>
        <dbReference type="EMBL" id="SCM70451.1"/>
    </source>
</evidence>
<accession>A0A212KYR4</accession>